<proteinExistence type="predicted"/>
<gene>
    <name evidence="1" type="ORF">A6E15_08180</name>
</gene>
<organism evidence="1 2">
    <name type="scientific">Natrinema saccharevitans</name>
    <dbReference type="NCBI Taxonomy" id="301967"/>
    <lineage>
        <taxon>Archaea</taxon>
        <taxon>Methanobacteriati</taxon>
        <taxon>Methanobacteriota</taxon>
        <taxon>Stenosarchaea group</taxon>
        <taxon>Halobacteria</taxon>
        <taxon>Halobacteriales</taxon>
        <taxon>Natrialbaceae</taxon>
        <taxon>Natrinema</taxon>
    </lineage>
</organism>
<dbReference type="Proteomes" id="UP000189370">
    <property type="component" value="Unassembled WGS sequence"/>
</dbReference>
<keyword evidence="2" id="KW-1185">Reference proteome</keyword>
<comment type="caution">
    <text evidence="1">The sequence shown here is derived from an EMBL/GenBank/DDBJ whole genome shotgun (WGS) entry which is preliminary data.</text>
</comment>
<dbReference type="AlphaFoldDB" id="A0A1S8AWP2"/>
<accession>A0A1S8AWP2</accession>
<sequence>MQWLGSASHTVDPVSIGSGLTVFDVEYEGDDFDLRVSPLDRGDAYELEIDHEYDGTSARLFEGGDYVFHADGNGAQWSVELRHPRAESGDIPETISDERPVVAGPFEFDSIETAYLSPRPQTEFAATIYPPEGDSGERLSAGQEGGGDVPVDFDGVGWVAVQSQFPWQIVFD</sequence>
<evidence type="ECO:0000313" key="1">
    <source>
        <dbReference type="EMBL" id="OLZ40971.1"/>
    </source>
</evidence>
<protein>
    <submittedName>
        <fullName evidence="1">Uncharacterized protein</fullName>
    </submittedName>
</protein>
<dbReference type="EMBL" id="LWLN01000001">
    <property type="protein sequence ID" value="OLZ40971.1"/>
    <property type="molecule type" value="Genomic_DNA"/>
</dbReference>
<name>A0A1S8AWP2_9EURY</name>
<evidence type="ECO:0000313" key="2">
    <source>
        <dbReference type="Proteomes" id="UP000189370"/>
    </source>
</evidence>
<reference evidence="2" key="1">
    <citation type="submission" date="2016-04" db="EMBL/GenBank/DDBJ databases">
        <authorList>
            <person name="Chen S.-C."/>
            <person name="Lai M.-C."/>
        </authorList>
    </citation>
    <scope>NUCLEOTIDE SEQUENCE [LARGE SCALE GENOMIC DNA]</scope>
    <source>
        <strain evidence="2">AB14</strain>
    </source>
</reference>